<dbReference type="GO" id="GO:0005576">
    <property type="term" value="C:extracellular region"/>
    <property type="evidence" value="ECO:0007669"/>
    <property type="project" value="UniProtKB-SubCell"/>
</dbReference>
<dbReference type="InterPro" id="IPR001534">
    <property type="entry name" value="Transthyretin-like"/>
</dbReference>
<dbReference type="InterPro" id="IPR038479">
    <property type="entry name" value="Transthyretin-like_sf"/>
</dbReference>
<reference evidence="6 7" key="1">
    <citation type="submission" date="2018-11" db="EMBL/GenBank/DDBJ databases">
        <authorList>
            <consortium name="Pathogen Informatics"/>
        </authorList>
    </citation>
    <scope>NUCLEOTIDE SEQUENCE [LARGE SCALE GENOMIC DNA]</scope>
</reference>
<dbReference type="Gene3D" id="2.60.40.3330">
    <property type="match status" value="1"/>
</dbReference>
<feature type="signal peptide" evidence="5">
    <location>
        <begin position="1"/>
        <end position="17"/>
    </location>
</feature>
<sequence>MLPILLAGSLLPTLCGTLSILGDEQTVSVAGSLTCNGEPAEGVQISLVDIGLVTNSILASGVTECGGYFELYGSEKSVLNVLPRLIIEHNCNYESICKKKITLKIPKDYVARNGSEPKTYYVRRMNLGKDLESQHTSCFG</sequence>
<name>A0A183FZ10_HELPZ</name>
<comment type="similarity">
    <text evidence="2">Belongs to the nematode transthyretin-like family.</text>
</comment>
<evidence type="ECO:0000256" key="1">
    <source>
        <dbReference type="ARBA" id="ARBA00004613"/>
    </source>
</evidence>
<dbReference type="Proteomes" id="UP000050761">
    <property type="component" value="Unassembled WGS sequence"/>
</dbReference>
<proteinExistence type="inferred from homology"/>
<evidence type="ECO:0000313" key="6">
    <source>
        <dbReference type="EMBL" id="VDO97969.1"/>
    </source>
</evidence>
<dbReference type="PANTHER" id="PTHR21700">
    <property type="entry name" value="TRANSTHYRETIN-LIKE FAMILY PROTEIN-RELATED"/>
    <property type="match status" value="1"/>
</dbReference>
<dbReference type="AlphaFoldDB" id="A0A183FZ10"/>
<reference evidence="8" key="2">
    <citation type="submission" date="2019-09" db="UniProtKB">
        <authorList>
            <consortium name="WormBaseParasite"/>
        </authorList>
    </citation>
    <scope>IDENTIFICATION</scope>
</reference>
<accession>A0A3P8A4F9</accession>
<gene>
    <name evidence="6" type="ORF">HPBE_LOCUS13944</name>
</gene>
<protein>
    <submittedName>
        <fullName evidence="8">Transthyretin-like family protein</fullName>
    </submittedName>
</protein>
<evidence type="ECO:0000256" key="2">
    <source>
        <dbReference type="ARBA" id="ARBA00010112"/>
    </source>
</evidence>
<evidence type="ECO:0000313" key="8">
    <source>
        <dbReference type="WBParaSite" id="HPBE_0001394301-mRNA-1"/>
    </source>
</evidence>
<organism evidence="7 8">
    <name type="scientific">Heligmosomoides polygyrus</name>
    <name type="common">Parasitic roundworm</name>
    <dbReference type="NCBI Taxonomy" id="6339"/>
    <lineage>
        <taxon>Eukaryota</taxon>
        <taxon>Metazoa</taxon>
        <taxon>Ecdysozoa</taxon>
        <taxon>Nematoda</taxon>
        <taxon>Chromadorea</taxon>
        <taxon>Rhabditida</taxon>
        <taxon>Rhabditina</taxon>
        <taxon>Rhabditomorpha</taxon>
        <taxon>Strongyloidea</taxon>
        <taxon>Heligmosomidae</taxon>
        <taxon>Heligmosomoides</taxon>
    </lineage>
</organism>
<evidence type="ECO:0000256" key="4">
    <source>
        <dbReference type="ARBA" id="ARBA00022729"/>
    </source>
</evidence>
<keyword evidence="4 5" id="KW-0732">Signal</keyword>
<dbReference type="GO" id="GO:0009986">
    <property type="term" value="C:cell surface"/>
    <property type="evidence" value="ECO:0007669"/>
    <property type="project" value="InterPro"/>
</dbReference>
<dbReference type="Pfam" id="PF01060">
    <property type="entry name" value="TTR-52"/>
    <property type="match status" value="1"/>
</dbReference>
<evidence type="ECO:0000313" key="7">
    <source>
        <dbReference type="Proteomes" id="UP000050761"/>
    </source>
</evidence>
<comment type="subcellular location">
    <subcellularLocation>
        <location evidence="1">Secreted</location>
    </subcellularLocation>
</comment>
<dbReference type="EMBL" id="UZAH01028139">
    <property type="protein sequence ID" value="VDO97969.1"/>
    <property type="molecule type" value="Genomic_DNA"/>
</dbReference>
<feature type="chain" id="PRO_5044551762" evidence="5">
    <location>
        <begin position="18"/>
        <end position="140"/>
    </location>
</feature>
<keyword evidence="7" id="KW-1185">Reference proteome</keyword>
<keyword evidence="3" id="KW-0964">Secreted</keyword>
<evidence type="ECO:0000256" key="3">
    <source>
        <dbReference type="ARBA" id="ARBA00022525"/>
    </source>
</evidence>
<dbReference type="OrthoDB" id="5916590at2759"/>
<accession>A0A183FZ10</accession>
<dbReference type="WBParaSite" id="HPBE_0001394301-mRNA-1">
    <property type="protein sequence ID" value="HPBE_0001394301-mRNA-1"/>
    <property type="gene ID" value="HPBE_0001394301"/>
</dbReference>
<evidence type="ECO:0000256" key="5">
    <source>
        <dbReference type="SAM" id="SignalP"/>
    </source>
</evidence>